<dbReference type="GO" id="GO:0000272">
    <property type="term" value="P:polysaccharide catabolic process"/>
    <property type="evidence" value="ECO:0007669"/>
    <property type="project" value="UniProtKB-KW"/>
</dbReference>
<feature type="chain" id="PRO_5034955724" evidence="3">
    <location>
        <begin position="21"/>
        <end position="326"/>
    </location>
</feature>
<evidence type="ECO:0000256" key="3">
    <source>
        <dbReference type="SAM" id="SignalP"/>
    </source>
</evidence>
<protein>
    <submittedName>
        <fullName evidence="4">Uncharacterized protein</fullName>
    </submittedName>
</protein>
<dbReference type="InterPro" id="IPR013319">
    <property type="entry name" value="GH11/12"/>
</dbReference>
<dbReference type="EMBL" id="CP031386">
    <property type="protein sequence ID" value="QPG98641.1"/>
    <property type="molecule type" value="Genomic_DNA"/>
</dbReference>
<name>A0A7S9KR51_EPIFF</name>
<keyword evidence="2" id="KW-0119">Carbohydrate metabolism</keyword>
<evidence type="ECO:0000313" key="4">
    <source>
        <dbReference type="EMBL" id="QPG98641.1"/>
    </source>
</evidence>
<reference evidence="4 5" key="1">
    <citation type="journal article" date="2018" name="PLoS Genet.">
        <title>Repeat elements organise 3D genome structure and mediate transcription in the filamentous fungus Epichloe festucae.</title>
        <authorList>
            <person name="Winter D.J."/>
            <person name="Ganley A.R.D."/>
            <person name="Young C.A."/>
            <person name="Liachko I."/>
            <person name="Schardl C.L."/>
            <person name="Dupont P.Y."/>
            <person name="Berry D."/>
            <person name="Ram A."/>
            <person name="Scott B."/>
            <person name="Cox M.P."/>
        </authorList>
    </citation>
    <scope>NUCLEOTIDE SEQUENCE [LARGE SCALE GENOMIC DNA]</scope>
    <source>
        <strain evidence="4 5">Fl1</strain>
    </source>
</reference>
<gene>
    <name evidence="4" type="ORF">C2857_007819</name>
</gene>
<keyword evidence="2" id="KW-0378">Hydrolase</keyword>
<dbReference type="OrthoDB" id="89349at2759"/>
<evidence type="ECO:0000256" key="1">
    <source>
        <dbReference type="ARBA" id="ARBA00005519"/>
    </source>
</evidence>
<sequence>MLRWLVSAFFLALPIGTTIGVLLGIQAINRANGKPPPFTGGEDTGGLPGLGPLRGKDTVVMKCDVSEGIASRTKDGLEFSLTANPWGWKQGEPGNICLMANLNGNRTYATKWSAPAFNVTWQYPRASGTNNVHAFPNAKVMNKKFPVQAGSVKKLDFDVSWHLSLKNDSLTEVTGADVTTNAINANVAVDMFLDTDSTKAGKPESASHEVMVWFANFGTDTFPIGKASVADKGLKTKTLNGTDFYLYYGQNQVTKQKVLSWVASKPTNTFKGSLRPLLDEIFASNNADYPTKTDYLGYFAFGQEAYSSTKNVTFSVPELSVDLETS</sequence>
<keyword evidence="2" id="KW-0624">Polysaccharide degradation</keyword>
<keyword evidence="5" id="KW-1185">Reference proteome</keyword>
<proteinExistence type="inferred from homology"/>
<comment type="similarity">
    <text evidence="1 2">Belongs to the glycosyl hydrolase 12 (cellulase H) family.</text>
</comment>
<dbReference type="PANTHER" id="PTHR34002:SF9">
    <property type="entry name" value="XYLOGLUCAN-SPECIFIC ENDO-BETA-1,4-GLUCANASE A"/>
    <property type="match status" value="1"/>
</dbReference>
<dbReference type="Pfam" id="PF01670">
    <property type="entry name" value="Glyco_hydro_12"/>
    <property type="match status" value="1"/>
</dbReference>
<dbReference type="AlphaFoldDB" id="A0A7S9KR51"/>
<dbReference type="Gene3D" id="2.60.120.180">
    <property type="match status" value="1"/>
</dbReference>
<dbReference type="InterPro" id="IPR002594">
    <property type="entry name" value="GH12"/>
</dbReference>
<dbReference type="InterPro" id="IPR013320">
    <property type="entry name" value="ConA-like_dom_sf"/>
</dbReference>
<dbReference type="GO" id="GO:0008810">
    <property type="term" value="F:cellulase activity"/>
    <property type="evidence" value="ECO:0007669"/>
    <property type="project" value="InterPro"/>
</dbReference>
<dbReference type="Proteomes" id="UP000594364">
    <property type="component" value="Chromosome 2"/>
</dbReference>
<keyword evidence="3" id="KW-0732">Signal</keyword>
<accession>A0A7S9KR51</accession>
<evidence type="ECO:0000313" key="5">
    <source>
        <dbReference type="Proteomes" id="UP000594364"/>
    </source>
</evidence>
<dbReference type="SUPFAM" id="SSF49899">
    <property type="entry name" value="Concanavalin A-like lectins/glucanases"/>
    <property type="match status" value="1"/>
</dbReference>
<evidence type="ECO:0000256" key="2">
    <source>
        <dbReference type="RuleBase" id="RU361163"/>
    </source>
</evidence>
<dbReference type="PANTHER" id="PTHR34002">
    <property type="entry name" value="BLR1656 PROTEIN"/>
    <property type="match status" value="1"/>
</dbReference>
<organism evidence="4 5">
    <name type="scientific">Epichloe festucae (strain Fl1)</name>
    <dbReference type="NCBI Taxonomy" id="877507"/>
    <lineage>
        <taxon>Eukaryota</taxon>
        <taxon>Fungi</taxon>
        <taxon>Dikarya</taxon>
        <taxon>Ascomycota</taxon>
        <taxon>Pezizomycotina</taxon>
        <taxon>Sordariomycetes</taxon>
        <taxon>Hypocreomycetidae</taxon>
        <taxon>Hypocreales</taxon>
        <taxon>Clavicipitaceae</taxon>
        <taxon>Epichloe</taxon>
    </lineage>
</organism>
<keyword evidence="2" id="KW-0326">Glycosidase</keyword>
<feature type="signal peptide" evidence="3">
    <location>
        <begin position="1"/>
        <end position="20"/>
    </location>
</feature>